<keyword evidence="4 7" id="KW-1133">Transmembrane helix</keyword>
<sequence length="166" mass="18842">MSTSRYSAKAQKRDRQALFSVEDLSKSPSPLPLNTSSAYVYNEDNVHAGSEINTGVSTPYERPKHVAYSAKAAEMAMLESQSDESMNTMKYKLGALKDLSLAVGEQINKSKKNLSELGDDMGLSSERIKWNMGRMRRFVEKSGVGWRVWGVFSIIILWLFFWVWLF</sequence>
<evidence type="ECO:0000256" key="7">
    <source>
        <dbReference type="SAM" id="Phobius"/>
    </source>
</evidence>
<evidence type="ECO:0000256" key="6">
    <source>
        <dbReference type="SAM" id="MobiDB-lite"/>
    </source>
</evidence>
<evidence type="ECO:0000256" key="5">
    <source>
        <dbReference type="ARBA" id="ARBA00023136"/>
    </source>
</evidence>
<evidence type="ECO:0000313" key="9">
    <source>
        <dbReference type="EMBL" id="KGK36058.1"/>
    </source>
</evidence>
<dbReference type="GO" id="GO:0005737">
    <property type="term" value="C:cytoplasm"/>
    <property type="evidence" value="ECO:0007669"/>
    <property type="project" value="UniProtKB-ARBA"/>
</dbReference>
<evidence type="ECO:0000256" key="2">
    <source>
        <dbReference type="ARBA" id="ARBA00022448"/>
    </source>
</evidence>
<dbReference type="HOGENOM" id="CLU_086133_1_1_1"/>
<organism evidence="9 10">
    <name type="scientific">Pichia kudriavzevii</name>
    <name type="common">Yeast</name>
    <name type="synonym">Issatchenkia orientalis</name>
    <dbReference type="NCBI Taxonomy" id="4909"/>
    <lineage>
        <taxon>Eukaryota</taxon>
        <taxon>Fungi</taxon>
        <taxon>Dikarya</taxon>
        <taxon>Ascomycota</taxon>
        <taxon>Saccharomycotina</taxon>
        <taxon>Pichiomycetes</taxon>
        <taxon>Pichiales</taxon>
        <taxon>Pichiaceae</taxon>
        <taxon>Pichia</taxon>
    </lineage>
</organism>
<name>A0A099NTA2_PICKU</name>
<dbReference type="PANTHER" id="PTHR12791">
    <property type="entry name" value="GOLGI SNARE BET1-RELATED"/>
    <property type="match status" value="1"/>
</dbReference>
<evidence type="ECO:0000313" key="10">
    <source>
        <dbReference type="Proteomes" id="UP000029867"/>
    </source>
</evidence>
<feature type="region of interest" description="Disordered" evidence="6">
    <location>
        <begin position="1"/>
        <end position="32"/>
    </location>
</feature>
<dbReference type="Proteomes" id="UP000029867">
    <property type="component" value="Unassembled WGS sequence"/>
</dbReference>
<evidence type="ECO:0000256" key="3">
    <source>
        <dbReference type="ARBA" id="ARBA00022692"/>
    </source>
</evidence>
<dbReference type="GO" id="GO:0012505">
    <property type="term" value="C:endomembrane system"/>
    <property type="evidence" value="ECO:0007669"/>
    <property type="project" value="UniProtKB-ARBA"/>
</dbReference>
<accession>A0A099NTA2</accession>
<keyword evidence="3 7" id="KW-0812">Transmembrane</keyword>
<dbReference type="VEuPathDB" id="FungiDB:C5L36_0C05100"/>
<dbReference type="AlphaFoldDB" id="A0A099NTA2"/>
<dbReference type="GO" id="GO:0016020">
    <property type="term" value="C:membrane"/>
    <property type="evidence" value="ECO:0007669"/>
    <property type="project" value="UniProtKB-SubCell"/>
</dbReference>
<comment type="subcellular location">
    <subcellularLocation>
        <location evidence="1">Membrane</location>
        <topology evidence="1">Single-pass membrane protein</topology>
    </subcellularLocation>
</comment>
<dbReference type="EMBL" id="JQFK01000170">
    <property type="protein sequence ID" value="KGK36058.1"/>
    <property type="molecule type" value="Genomic_DNA"/>
</dbReference>
<evidence type="ECO:0000259" key="8">
    <source>
        <dbReference type="PROSITE" id="PS50192"/>
    </source>
</evidence>
<dbReference type="InterPro" id="IPR000727">
    <property type="entry name" value="T_SNARE_dom"/>
</dbReference>
<evidence type="ECO:0000256" key="1">
    <source>
        <dbReference type="ARBA" id="ARBA00004167"/>
    </source>
</evidence>
<gene>
    <name evidence="9" type="ORF">JL09_g4792</name>
</gene>
<keyword evidence="5 7" id="KW-0472">Membrane</keyword>
<keyword evidence="2" id="KW-0813">Transport</keyword>
<reference evidence="10" key="1">
    <citation type="journal article" date="2014" name="Microb. Cell Fact.">
        <title>Exploiting Issatchenkia orientalis SD108 for succinic acid production.</title>
        <authorList>
            <person name="Xiao H."/>
            <person name="Shao Z."/>
            <person name="Jiang Y."/>
            <person name="Dole S."/>
            <person name="Zhao H."/>
        </authorList>
    </citation>
    <scope>NUCLEOTIDE SEQUENCE [LARGE SCALE GENOMIC DNA]</scope>
    <source>
        <strain evidence="10">SD108</strain>
    </source>
</reference>
<feature type="transmembrane region" description="Helical" evidence="7">
    <location>
        <begin position="144"/>
        <end position="165"/>
    </location>
</feature>
<proteinExistence type="predicted"/>
<dbReference type="SUPFAM" id="SSF58038">
    <property type="entry name" value="SNARE fusion complex"/>
    <property type="match status" value="1"/>
</dbReference>
<dbReference type="PROSITE" id="PS50192">
    <property type="entry name" value="T_SNARE"/>
    <property type="match status" value="1"/>
</dbReference>
<evidence type="ECO:0000256" key="4">
    <source>
        <dbReference type="ARBA" id="ARBA00022989"/>
    </source>
</evidence>
<comment type="caution">
    <text evidence="9">The sequence shown here is derived from an EMBL/GenBank/DDBJ whole genome shotgun (WGS) entry which is preliminary data.</text>
</comment>
<dbReference type="eggNOG" id="KOG3385">
    <property type="taxonomic scope" value="Eukaryota"/>
</dbReference>
<feature type="domain" description="T-SNARE coiled-coil homology" evidence="8">
    <location>
        <begin position="76"/>
        <end position="138"/>
    </location>
</feature>
<dbReference type="Gene3D" id="1.20.5.110">
    <property type="match status" value="1"/>
</dbReference>
<protein>
    <recommendedName>
        <fullName evidence="8">t-SNARE coiled-coil homology domain-containing protein</fullName>
    </recommendedName>
</protein>